<evidence type="ECO:0000313" key="2">
    <source>
        <dbReference type="EMBL" id="SCY25433.1"/>
    </source>
</evidence>
<evidence type="ECO:0000259" key="1">
    <source>
        <dbReference type="Pfam" id="PF19419"/>
    </source>
</evidence>
<sequence length="109" mass="12272">MSSDTFPTGALFTSIQCSTAHITDGDNSLLYRASHQQEEYGHGEWLHFTGTGYLIRLNAWRHPVLHLKRLGVSKACRRLVVTLMNHHPIALLHLDAAGDILSGFETFDW</sequence>
<dbReference type="RefSeq" id="WP_050501220.1">
    <property type="nucleotide sequence ID" value="NZ_CBCSIN010000006.1"/>
</dbReference>
<proteinExistence type="predicted"/>
<dbReference type="Proteomes" id="UP000183031">
    <property type="component" value="Unassembled WGS sequence"/>
</dbReference>
<feature type="domain" description="DUF5983" evidence="1">
    <location>
        <begin position="15"/>
        <end position="109"/>
    </location>
</feature>
<reference evidence="2 3" key="1">
    <citation type="submission" date="2016-10" db="EMBL/GenBank/DDBJ databases">
        <authorList>
            <person name="Varghese N."/>
            <person name="Submissions S."/>
        </authorList>
    </citation>
    <scope>NUCLEOTIDE SEQUENCE [LARGE SCALE GENOMIC DNA]</scope>
    <source>
        <strain evidence="2 3">CGMCC 1.6853</strain>
    </source>
</reference>
<accession>A0A1G5EEJ2</accession>
<name>A0A1G5EEJ2_9GAMM</name>
<organism evidence="2 3">
    <name type="scientific">Serratia nematodiphila</name>
    <dbReference type="NCBI Taxonomy" id="458197"/>
    <lineage>
        <taxon>Bacteria</taxon>
        <taxon>Pseudomonadati</taxon>
        <taxon>Pseudomonadota</taxon>
        <taxon>Gammaproteobacteria</taxon>
        <taxon>Enterobacterales</taxon>
        <taxon>Yersiniaceae</taxon>
        <taxon>Serratia</taxon>
    </lineage>
</organism>
<keyword evidence="3" id="KW-1185">Reference proteome</keyword>
<dbReference type="InterPro" id="IPR046025">
    <property type="entry name" value="DUF5983"/>
</dbReference>
<evidence type="ECO:0000313" key="3">
    <source>
        <dbReference type="Proteomes" id="UP000183031"/>
    </source>
</evidence>
<gene>
    <name evidence="2" type="ORF">SAMN02927935_01151</name>
</gene>
<comment type="caution">
    <text evidence="2">The sequence shown here is derived from an EMBL/GenBank/DDBJ whole genome shotgun (WGS) entry which is preliminary data.</text>
</comment>
<protein>
    <recommendedName>
        <fullName evidence="1">DUF5983 domain-containing protein</fullName>
    </recommendedName>
</protein>
<dbReference type="Pfam" id="PF19419">
    <property type="entry name" value="DUF5983"/>
    <property type="match status" value="1"/>
</dbReference>
<dbReference type="EMBL" id="FMUT01000003">
    <property type="protein sequence ID" value="SCY25433.1"/>
    <property type="molecule type" value="Genomic_DNA"/>
</dbReference>